<comment type="caution">
    <text evidence="1">The sequence shown here is derived from an EMBL/GenBank/DDBJ whole genome shotgun (WGS) entry which is preliminary data.</text>
</comment>
<evidence type="ECO:0000313" key="2">
    <source>
        <dbReference type="Proteomes" id="UP000356253"/>
    </source>
</evidence>
<evidence type="ECO:0000313" key="1">
    <source>
        <dbReference type="EMBL" id="VVV02523.1"/>
    </source>
</evidence>
<organism evidence="1 2">
    <name type="scientific">Mesonia oceanica</name>
    <dbReference type="NCBI Taxonomy" id="2687242"/>
    <lineage>
        <taxon>Bacteria</taxon>
        <taxon>Pseudomonadati</taxon>
        <taxon>Bacteroidota</taxon>
        <taxon>Flavobacteriia</taxon>
        <taxon>Flavobacteriales</taxon>
        <taxon>Flavobacteriaceae</taxon>
        <taxon>Mesonia</taxon>
    </lineage>
</organism>
<name>A0AC61YDM4_9FLAO</name>
<sequence>MINLEEIKEYFGKECKTFPKLNKTDAKLSVTSKEILYEIGLPTYSGYGGDYIMLDELQLLEKRYLKFATRDFDEEYYSRCIDLKTDTVVFNLSYDGNKEYHFLNSDLESYLRYVYIYIKYMEEIETPEKLGNYHENYSKYAKELKERLLTINQDVNQGSWADLIEEMDLGVI</sequence>
<accession>A0AC61YDM4</accession>
<protein>
    <submittedName>
        <fullName evidence="1">Uncharacterized protein</fullName>
    </submittedName>
</protein>
<gene>
    <name evidence="1" type="ORF">FVB9532_03823</name>
</gene>
<keyword evidence="2" id="KW-1185">Reference proteome</keyword>
<proteinExistence type="predicted"/>
<dbReference type="EMBL" id="CABVMM010000023">
    <property type="protein sequence ID" value="VVV02523.1"/>
    <property type="molecule type" value="Genomic_DNA"/>
</dbReference>
<dbReference type="Proteomes" id="UP000356253">
    <property type="component" value="Unassembled WGS sequence"/>
</dbReference>
<reference evidence="1" key="1">
    <citation type="submission" date="2019-09" db="EMBL/GenBank/DDBJ databases">
        <authorList>
            <person name="Rodrigo-Torres L."/>
            <person name="Arahal R. D."/>
            <person name="Lucena T."/>
        </authorList>
    </citation>
    <scope>NUCLEOTIDE SEQUENCE</scope>
    <source>
        <strain evidence="1">ISS653</strain>
    </source>
</reference>